<name>A0A2U2DK42_9HYPH</name>
<reference evidence="2 3" key="1">
    <citation type="submission" date="2018-05" db="EMBL/GenBank/DDBJ databases">
        <title>The draft genome of strain NS-104.</title>
        <authorList>
            <person name="Hang P."/>
            <person name="Jiang J."/>
        </authorList>
    </citation>
    <scope>NUCLEOTIDE SEQUENCE [LARGE SCALE GENOMIC DNA]</scope>
    <source>
        <strain evidence="2 3">NS-104</strain>
    </source>
</reference>
<feature type="region of interest" description="Disordered" evidence="1">
    <location>
        <begin position="78"/>
        <end position="129"/>
    </location>
</feature>
<accession>A0A2U2DK42</accession>
<comment type="caution">
    <text evidence="2">The sequence shown here is derived from an EMBL/GenBank/DDBJ whole genome shotgun (WGS) entry which is preliminary data.</text>
</comment>
<sequence length="183" mass="20330">MRHPQRNFVVEYKSSRRQARPANASIWGNANLKELLALAEEEVPVGADTVQQSAPEVEVSTAGTMEENRSHDFDQAVVAPEHPDASLSLEQSHSSSDDVADVAPAKSRETIVKPKRNRRRSERLGADRGVRGHSVTVTGQDVITDAMLEDLEAENLRLRSLLIKHLRVQNKKLAAMLHRADSR</sequence>
<dbReference type="Proteomes" id="UP000245252">
    <property type="component" value="Unassembled WGS sequence"/>
</dbReference>
<evidence type="ECO:0000313" key="2">
    <source>
        <dbReference type="EMBL" id="PWE53664.1"/>
    </source>
</evidence>
<dbReference type="EMBL" id="QFBC01000014">
    <property type="protein sequence ID" value="PWE53664.1"/>
    <property type="molecule type" value="Genomic_DNA"/>
</dbReference>
<gene>
    <name evidence="2" type="ORF">DEM27_24265</name>
</gene>
<evidence type="ECO:0000313" key="3">
    <source>
        <dbReference type="Proteomes" id="UP000245252"/>
    </source>
</evidence>
<dbReference type="OrthoDB" id="8454019at2"/>
<proteinExistence type="predicted"/>
<dbReference type="RefSeq" id="WP_109460832.1">
    <property type="nucleotide sequence ID" value="NZ_QFBC01000014.1"/>
</dbReference>
<protein>
    <submittedName>
        <fullName evidence="2">Uncharacterized protein</fullName>
    </submittedName>
</protein>
<organism evidence="2 3">
    <name type="scientific">Metarhizobium album</name>
    <dbReference type="NCBI Taxonomy" id="2182425"/>
    <lineage>
        <taxon>Bacteria</taxon>
        <taxon>Pseudomonadati</taxon>
        <taxon>Pseudomonadota</taxon>
        <taxon>Alphaproteobacteria</taxon>
        <taxon>Hyphomicrobiales</taxon>
        <taxon>Rhizobiaceae</taxon>
        <taxon>Metarhizobium</taxon>
    </lineage>
</organism>
<evidence type="ECO:0000256" key="1">
    <source>
        <dbReference type="SAM" id="MobiDB-lite"/>
    </source>
</evidence>
<keyword evidence="3" id="KW-1185">Reference proteome</keyword>
<dbReference type="AlphaFoldDB" id="A0A2U2DK42"/>